<evidence type="ECO:0000313" key="3">
    <source>
        <dbReference type="Proteomes" id="UP000178999"/>
    </source>
</evidence>
<dbReference type="Proteomes" id="UP000178999">
    <property type="component" value="Unassembled WGS sequence"/>
</dbReference>
<dbReference type="AlphaFoldDB" id="A0A1F8CT52"/>
<comment type="caution">
    <text evidence="2">The sequence shown here is derived from an EMBL/GenBank/DDBJ whole genome shotgun (WGS) entry which is preliminary data.</text>
</comment>
<proteinExistence type="predicted"/>
<protein>
    <submittedName>
        <fullName evidence="2">Uncharacterized protein</fullName>
    </submittedName>
</protein>
<reference evidence="2 3" key="1">
    <citation type="journal article" date="2016" name="Nat. Commun.">
        <title>Thousands of microbial genomes shed light on interconnected biogeochemical processes in an aquifer system.</title>
        <authorList>
            <person name="Anantharaman K."/>
            <person name="Brown C.T."/>
            <person name="Hug L.A."/>
            <person name="Sharon I."/>
            <person name="Castelle C.J."/>
            <person name="Probst A.J."/>
            <person name="Thomas B.C."/>
            <person name="Singh A."/>
            <person name="Wilkins M.J."/>
            <person name="Karaoz U."/>
            <person name="Brodie E.L."/>
            <person name="Williams K.H."/>
            <person name="Hubbard S.S."/>
            <person name="Banfield J.F."/>
        </authorList>
    </citation>
    <scope>NUCLEOTIDE SEQUENCE [LARGE SCALE GENOMIC DNA]</scope>
</reference>
<evidence type="ECO:0000256" key="1">
    <source>
        <dbReference type="SAM" id="MobiDB-lite"/>
    </source>
</evidence>
<name>A0A1F8CT52_9BACT</name>
<feature type="compositionally biased region" description="Basic residues" evidence="1">
    <location>
        <begin position="1"/>
        <end position="10"/>
    </location>
</feature>
<sequence length="119" mass="14131">MNLTQKRRTLEHKELEKPELRRGKPKKRGRLHIQSVGEIKPEMRILRFTPEIVEEIRIKEKPYKDDLGNWRVKFEIVIDQTQGDMILGNWGVVQVSSGFLGFFALWNHRNYLVRYGPSD</sequence>
<evidence type="ECO:0000313" key="2">
    <source>
        <dbReference type="EMBL" id="OGM78999.1"/>
    </source>
</evidence>
<feature type="compositionally biased region" description="Basic and acidic residues" evidence="1">
    <location>
        <begin position="11"/>
        <end position="22"/>
    </location>
</feature>
<organism evidence="2 3">
    <name type="scientific">Candidatus Woesebacteria bacterium RIFOXYB1_FULL_38_16</name>
    <dbReference type="NCBI Taxonomy" id="1802538"/>
    <lineage>
        <taxon>Bacteria</taxon>
        <taxon>Candidatus Woeseibacteriota</taxon>
    </lineage>
</organism>
<gene>
    <name evidence="2" type="ORF">A2382_03970</name>
</gene>
<feature type="region of interest" description="Disordered" evidence="1">
    <location>
        <begin position="1"/>
        <end position="28"/>
    </location>
</feature>
<dbReference type="EMBL" id="MGHY01000022">
    <property type="protein sequence ID" value="OGM78999.1"/>
    <property type="molecule type" value="Genomic_DNA"/>
</dbReference>
<accession>A0A1F8CT52</accession>